<sequence>MAFIQCNFTSDTLAIGATMNVLLPDPKPGQPADRKYPTLYLLHGLSDDHTAWMRWTSIERYARTKEIAIVMPAVNRSFYTDMVGGYPYWTFVSEELPAKARAYFPLSDKREDTFAAGLSMGGYGAFKLALRRPDLFAAAASLSGALDLRNGHERWPRDYGYIFGQGAPVPADDDLFRLAEKVAASGGPKPKLYQACGTEDFLYEANRAFLGHAQSLGLELEYEEGPGGHDWAYWDAYIRRVLDWLPIRSS</sequence>
<dbReference type="PANTHER" id="PTHR48098">
    <property type="entry name" value="ENTEROCHELIN ESTERASE-RELATED"/>
    <property type="match status" value="1"/>
</dbReference>
<gene>
    <name evidence="1" type="ORF">DLM86_09065</name>
</gene>
<dbReference type="AlphaFoldDB" id="A0A2V5KCG4"/>
<protein>
    <submittedName>
        <fullName evidence="1">Esterase</fullName>
    </submittedName>
</protein>
<comment type="caution">
    <text evidence="1">The sequence shown here is derived from an EMBL/GenBank/DDBJ whole genome shotgun (WGS) entry which is preliminary data.</text>
</comment>
<dbReference type="InterPro" id="IPR050583">
    <property type="entry name" value="Mycobacterial_A85_antigen"/>
</dbReference>
<name>A0A2V5KCG4_9BACL</name>
<accession>A0A2V5KCG4</accession>
<keyword evidence="2" id="KW-1185">Reference proteome</keyword>
<evidence type="ECO:0000313" key="2">
    <source>
        <dbReference type="Proteomes" id="UP000247476"/>
    </source>
</evidence>
<dbReference type="EMBL" id="QJVJ01000003">
    <property type="protein sequence ID" value="PYI55854.1"/>
    <property type="molecule type" value="Genomic_DNA"/>
</dbReference>
<dbReference type="InterPro" id="IPR000801">
    <property type="entry name" value="Esterase-like"/>
</dbReference>
<dbReference type="Proteomes" id="UP000247476">
    <property type="component" value="Unassembled WGS sequence"/>
</dbReference>
<dbReference type="SUPFAM" id="SSF53474">
    <property type="entry name" value="alpha/beta-Hydrolases"/>
    <property type="match status" value="1"/>
</dbReference>
<reference evidence="1 2" key="1">
    <citation type="submission" date="2018-05" db="EMBL/GenBank/DDBJ databases">
        <title>Paenibacillus flagellatus sp. nov., isolated from selenium mineral soil.</title>
        <authorList>
            <person name="Dai X."/>
        </authorList>
    </citation>
    <scope>NUCLEOTIDE SEQUENCE [LARGE SCALE GENOMIC DNA]</scope>
    <source>
        <strain evidence="1 2">DXL2</strain>
    </source>
</reference>
<dbReference type="Pfam" id="PF00756">
    <property type="entry name" value="Esterase"/>
    <property type="match status" value="1"/>
</dbReference>
<dbReference type="InterPro" id="IPR029058">
    <property type="entry name" value="AB_hydrolase_fold"/>
</dbReference>
<dbReference type="PANTHER" id="PTHR48098:SF1">
    <property type="entry name" value="DIACYLGLYCEROL ACYLTRANSFERASE_MYCOLYLTRANSFERASE AG85A"/>
    <property type="match status" value="1"/>
</dbReference>
<dbReference type="GO" id="GO:0016747">
    <property type="term" value="F:acyltransferase activity, transferring groups other than amino-acyl groups"/>
    <property type="evidence" value="ECO:0007669"/>
    <property type="project" value="TreeGrafter"/>
</dbReference>
<evidence type="ECO:0000313" key="1">
    <source>
        <dbReference type="EMBL" id="PYI55854.1"/>
    </source>
</evidence>
<organism evidence="1 2">
    <name type="scientific">Paenibacillus flagellatus</name>
    <dbReference type="NCBI Taxonomy" id="2211139"/>
    <lineage>
        <taxon>Bacteria</taxon>
        <taxon>Bacillati</taxon>
        <taxon>Bacillota</taxon>
        <taxon>Bacilli</taxon>
        <taxon>Bacillales</taxon>
        <taxon>Paenibacillaceae</taxon>
        <taxon>Paenibacillus</taxon>
    </lineage>
</organism>
<dbReference type="OrthoDB" id="9803578at2"/>
<dbReference type="Gene3D" id="3.40.50.1820">
    <property type="entry name" value="alpha/beta hydrolase"/>
    <property type="match status" value="1"/>
</dbReference>
<proteinExistence type="predicted"/>
<dbReference type="RefSeq" id="WP_110839654.1">
    <property type="nucleotide sequence ID" value="NZ_QJVJ01000003.1"/>
</dbReference>